<evidence type="ECO:0000313" key="3">
    <source>
        <dbReference type="Proteomes" id="UP000694044"/>
    </source>
</evidence>
<comment type="caution">
    <text evidence="2">The sequence shown here is derived from an EMBL/GenBank/DDBJ whole genome shotgun (WGS) entry which is preliminary data.</text>
</comment>
<feature type="region of interest" description="Disordered" evidence="1">
    <location>
        <begin position="1"/>
        <end position="73"/>
    </location>
</feature>
<dbReference type="EMBL" id="JAGDFM010000019">
    <property type="protein sequence ID" value="KAG7391620.1"/>
    <property type="molecule type" value="Genomic_DNA"/>
</dbReference>
<sequence>MNWPRRLHQLGASASRRAASQGPRKASSDIHMDRARSGVAAVPCPRLEDPRVQRPSSGRRQDSRASCTRTPVLSAARHAETRAPLHDVRTLSLRVSVALPRLCWGVARVLTWPFRLHRAPLRLQARRWAGDTPSATMPSAAALPSRPKDAAADTQAPTESTMAS</sequence>
<proteinExistence type="predicted"/>
<evidence type="ECO:0000313" key="2">
    <source>
        <dbReference type="EMBL" id="KAG7391620.1"/>
    </source>
</evidence>
<gene>
    <name evidence="2" type="ORF">PHYPSEUDO_004122</name>
</gene>
<organism evidence="2 3">
    <name type="scientific">Phytophthora pseudosyringae</name>
    <dbReference type="NCBI Taxonomy" id="221518"/>
    <lineage>
        <taxon>Eukaryota</taxon>
        <taxon>Sar</taxon>
        <taxon>Stramenopiles</taxon>
        <taxon>Oomycota</taxon>
        <taxon>Peronosporomycetes</taxon>
        <taxon>Peronosporales</taxon>
        <taxon>Peronosporaceae</taxon>
        <taxon>Phytophthora</taxon>
    </lineage>
</organism>
<dbReference type="AlphaFoldDB" id="A0A8T1WHN5"/>
<name>A0A8T1WHN5_9STRA</name>
<keyword evidence="3" id="KW-1185">Reference proteome</keyword>
<evidence type="ECO:0000256" key="1">
    <source>
        <dbReference type="SAM" id="MobiDB-lite"/>
    </source>
</evidence>
<feature type="compositionally biased region" description="Basic and acidic residues" evidence="1">
    <location>
        <begin position="26"/>
        <end position="36"/>
    </location>
</feature>
<feature type="region of interest" description="Disordered" evidence="1">
    <location>
        <begin position="130"/>
        <end position="164"/>
    </location>
</feature>
<reference evidence="2" key="1">
    <citation type="submission" date="2021-02" db="EMBL/GenBank/DDBJ databases">
        <authorList>
            <person name="Palmer J.M."/>
        </authorList>
    </citation>
    <scope>NUCLEOTIDE SEQUENCE</scope>
    <source>
        <strain evidence="2">SCRP734</strain>
    </source>
</reference>
<accession>A0A8T1WHN5</accession>
<protein>
    <submittedName>
        <fullName evidence="2">Uncharacterized protein</fullName>
    </submittedName>
</protein>
<feature type="compositionally biased region" description="Polar residues" evidence="1">
    <location>
        <begin position="54"/>
        <end position="71"/>
    </location>
</feature>
<dbReference type="Proteomes" id="UP000694044">
    <property type="component" value="Unassembled WGS sequence"/>
</dbReference>
<feature type="compositionally biased region" description="Polar residues" evidence="1">
    <location>
        <begin position="155"/>
        <end position="164"/>
    </location>
</feature>